<proteinExistence type="predicted"/>
<protein>
    <recommendedName>
        <fullName evidence="5">Glycosyl transferase family 1 domain-containing protein</fullName>
    </recommendedName>
</protein>
<gene>
    <name evidence="3" type="ORF">N801_07525</name>
</gene>
<dbReference type="eggNOG" id="COG0438">
    <property type="taxonomic scope" value="Bacteria"/>
</dbReference>
<accession>A0A0A0K0R9</accession>
<dbReference type="Proteomes" id="UP000030013">
    <property type="component" value="Unassembled WGS sequence"/>
</dbReference>
<comment type="caution">
    <text evidence="3">The sequence shown here is derived from an EMBL/GenBank/DDBJ whole genome shotgun (WGS) entry which is preliminary data.</text>
</comment>
<evidence type="ECO:0000313" key="4">
    <source>
        <dbReference type="Proteomes" id="UP000030013"/>
    </source>
</evidence>
<dbReference type="GO" id="GO:0016757">
    <property type="term" value="F:glycosyltransferase activity"/>
    <property type="evidence" value="ECO:0007669"/>
    <property type="project" value="UniProtKB-KW"/>
</dbReference>
<keyword evidence="4" id="KW-1185">Reference proteome</keyword>
<evidence type="ECO:0008006" key="5">
    <source>
        <dbReference type="Google" id="ProtNLM"/>
    </source>
</evidence>
<dbReference type="Pfam" id="PF13692">
    <property type="entry name" value="Glyco_trans_1_4"/>
    <property type="match status" value="1"/>
</dbReference>
<organism evidence="3 4">
    <name type="scientific">Knoellia aerolata DSM 18566</name>
    <dbReference type="NCBI Taxonomy" id="1385519"/>
    <lineage>
        <taxon>Bacteria</taxon>
        <taxon>Bacillati</taxon>
        <taxon>Actinomycetota</taxon>
        <taxon>Actinomycetes</taxon>
        <taxon>Micrococcales</taxon>
        <taxon>Intrasporangiaceae</taxon>
        <taxon>Knoellia</taxon>
    </lineage>
</organism>
<dbReference type="AlphaFoldDB" id="A0A0A0K0R9"/>
<sequence length="165" mass="17629">MFIDAAERLRGSEIEFVIAGRGARDLEALAIEAATRNPKIRAEIGFVTLERKQELFTNASLVALPYTAFASQSGVLHDAYGHGRPVVVTDVGALGHSVREDGSGLVAAAGDPDDLAVKIVEALEASTWSTLSGATERIRLERSPERTGERLRSVYDLVLRAGAPS</sequence>
<dbReference type="PANTHER" id="PTHR12526:SF510">
    <property type="entry name" value="D-INOSITOL 3-PHOSPHATE GLYCOSYLTRANSFERASE"/>
    <property type="match status" value="1"/>
</dbReference>
<evidence type="ECO:0000256" key="2">
    <source>
        <dbReference type="ARBA" id="ARBA00022679"/>
    </source>
</evidence>
<dbReference type="PANTHER" id="PTHR12526">
    <property type="entry name" value="GLYCOSYLTRANSFERASE"/>
    <property type="match status" value="1"/>
</dbReference>
<evidence type="ECO:0000313" key="3">
    <source>
        <dbReference type="EMBL" id="KGN41391.1"/>
    </source>
</evidence>
<dbReference type="STRING" id="1385519.N801_07525"/>
<keyword evidence="1" id="KW-0328">Glycosyltransferase</keyword>
<name>A0A0A0K0R9_9MICO</name>
<dbReference type="Gene3D" id="3.40.50.2000">
    <property type="entry name" value="Glycogen Phosphorylase B"/>
    <property type="match status" value="1"/>
</dbReference>
<dbReference type="SUPFAM" id="SSF53756">
    <property type="entry name" value="UDP-Glycosyltransferase/glycogen phosphorylase"/>
    <property type="match status" value="1"/>
</dbReference>
<reference evidence="3 4" key="1">
    <citation type="submission" date="2013-08" db="EMBL/GenBank/DDBJ databases">
        <title>The genome sequence of Knoellia aerolata.</title>
        <authorList>
            <person name="Zhu W."/>
            <person name="Wang G."/>
        </authorList>
    </citation>
    <scope>NUCLEOTIDE SEQUENCE [LARGE SCALE GENOMIC DNA]</scope>
    <source>
        <strain evidence="3 4">DSM 18566</strain>
    </source>
</reference>
<dbReference type="EMBL" id="AVPL01000018">
    <property type="protein sequence ID" value="KGN41391.1"/>
    <property type="molecule type" value="Genomic_DNA"/>
</dbReference>
<evidence type="ECO:0000256" key="1">
    <source>
        <dbReference type="ARBA" id="ARBA00022676"/>
    </source>
</evidence>
<keyword evidence="2" id="KW-0808">Transferase</keyword>